<reference evidence="1 2" key="1">
    <citation type="journal article" date="2016" name="Mol. Biol. Evol.">
        <title>Comparative Genomics of Early-Diverging Mushroom-Forming Fungi Provides Insights into the Origins of Lignocellulose Decay Capabilities.</title>
        <authorList>
            <person name="Nagy L.G."/>
            <person name="Riley R."/>
            <person name="Tritt A."/>
            <person name="Adam C."/>
            <person name="Daum C."/>
            <person name="Floudas D."/>
            <person name="Sun H."/>
            <person name="Yadav J.S."/>
            <person name="Pangilinan J."/>
            <person name="Larsson K.H."/>
            <person name="Matsuura K."/>
            <person name="Barry K."/>
            <person name="Labutti K."/>
            <person name="Kuo R."/>
            <person name="Ohm R.A."/>
            <person name="Bhattacharya S.S."/>
            <person name="Shirouzu T."/>
            <person name="Yoshinaga Y."/>
            <person name="Martin F.M."/>
            <person name="Grigoriev I.V."/>
            <person name="Hibbett D.S."/>
        </authorList>
    </citation>
    <scope>NUCLEOTIDE SEQUENCE [LARGE SCALE GENOMIC DNA]</scope>
    <source>
        <strain evidence="1 2">HHB9708</strain>
    </source>
</reference>
<accession>A0A164P7R7</accession>
<evidence type="ECO:0000313" key="1">
    <source>
        <dbReference type="EMBL" id="KZS88452.1"/>
    </source>
</evidence>
<evidence type="ECO:0000313" key="2">
    <source>
        <dbReference type="Proteomes" id="UP000076722"/>
    </source>
</evidence>
<protein>
    <submittedName>
        <fullName evidence="1">Uncharacterized protein</fullName>
    </submittedName>
</protein>
<dbReference type="SUPFAM" id="SSF52047">
    <property type="entry name" value="RNI-like"/>
    <property type="match status" value="1"/>
</dbReference>
<organism evidence="1 2">
    <name type="scientific">Sistotremastrum niveocremeum HHB9708</name>
    <dbReference type="NCBI Taxonomy" id="1314777"/>
    <lineage>
        <taxon>Eukaryota</taxon>
        <taxon>Fungi</taxon>
        <taxon>Dikarya</taxon>
        <taxon>Basidiomycota</taxon>
        <taxon>Agaricomycotina</taxon>
        <taxon>Agaricomycetes</taxon>
        <taxon>Sistotremastrales</taxon>
        <taxon>Sistotremastraceae</taxon>
        <taxon>Sertulicium</taxon>
        <taxon>Sertulicium niveocremeum</taxon>
    </lineage>
</organism>
<dbReference type="OrthoDB" id="2269034at2759"/>
<dbReference type="AlphaFoldDB" id="A0A164P7R7"/>
<keyword evidence="2" id="KW-1185">Reference proteome</keyword>
<proteinExistence type="predicted"/>
<sequence length="614" mass="69854">MQLFSPALISHTFNAATAPLLIDAGLDLESDASPEDSLLHPLLCRVQAEAYRLASLSGPDNIQEADQYMLDIQNKIWNSMSVVRAHVNAALNRRVPIARLPNEILGKIFEFYMVGWFEKFRFIVPSGKFPLPSYYEPNLLRKEWYAILQVCQTWRHVATTTPTLFTTLDLHWHPSIIDFFLQCNGTTLPLCIHIPEFSQPFRASLEILCQTRRTEDKAELLRALIARTQELYIEDAISFTREFRDGLHAPAPLLRSLTMTMSIDGADGVFIPENPMTVYVESGDLRNHLFRDMTVQLQTLELSGFGFTKDWLACINLRSVSIQFYDDWYQLTRSTSPFTYLAELPNLEILHFSDSGEYSPAVSQVGSVFTFNRLHTLTFKDVIEETLRDAFTTLNLPALQEFNLLCGFQRHNHYMWGRDNPSDPFFTPWECTWLHRIIKRATHIQLSLAGPNAVRDIHEHQNSGVDYATLMFMESSGNKLPLFKMTWDGNHGYMNVNEDPLCYNILLDSMTHCLRHWVSSIPSMSITGIDSRKTLPPVIILRPFFMKCLDLTSLTVENCDAGSVIAALSSVDVADIAAPGIRELRLQGCLVDAEDLESLLREREALGFAVTQTE</sequence>
<dbReference type="Gene3D" id="1.20.1280.50">
    <property type="match status" value="1"/>
</dbReference>
<dbReference type="Proteomes" id="UP000076722">
    <property type="component" value="Unassembled WGS sequence"/>
</dbReference>
<name>A0A164P7R7_9AGAM</name>
<gene>
    <name evidence="1" type="ORF">SISNIDRAFT_490244</name>
</gene>
<dbReference type="EMBL" id="KV419437">
    <property type="protein sequence ID" value="KZS88452.1"/>
    <property type="molecule type" value="Genomic_DNA"/>
</dbReference>